<comment type="caution">
    <text evidence="3">The sequence shown here is derived from an EMBL/GenBank/DDBJ whole genome shotgun (WGS) entry which is preliminary data.</text>
</comment>
<dbReference type="Proteomes" id="UP000325313">
    <property type="component" value="Unassembled WGS sequence"/>
</dbReference>
<name>A0A5B0PQN4_PUCGR</name>
<gene>
    <name evidence="3" type="ORF">PGT21_004070</name>
    <name evidence="2" type="ORF">PGTUg99_016495</name>
</gene>
<evidence type="ECO:0000313" key="4">
    <source>
        <dbReference type="Proteomes" id="UP000324748"/>
    </source>
</evidence>
<protein>
    <submittedName>
        <fullName evidence="3">Uncharacterized protein</fullName>
    </submittedName>
</protein>
<accession>A0A5B0PQN4</accession>
<dbReference type="AlphaFoldDB" id="A0A5B0PQN4"/>
<evidence type="ECO:0000256" key="1">
    <source>
        <dbReference type="SAM" id="MobiDB-lite"/>
    </source>
</evidence>
<feature type="compositionally biased region" description="Polar residues" evidence="1">
    <location>
        <begin position="76"/>
        <end position="87"/>
    </location>
</feature>
<evidence type="ECO:0000313" key="5">
    <source>
        <dbReference type="Proteomes" id="UP000325313"/>
    </source>
</evidence>
<proteinExistence type="predicted"/>
<evidence type="ECO:0000313" key="2">
    <source>
        <dbReference type="EMBL" id="KAA1064341.1"/>
    </source>
</evidence>
<keyword evidence="4" id="KW-1185">Reference proteome</keyword>
<organism evidence="3 4">
    <name type="scientific">Puccinia graminis f. sp. tritici</name>
    <dbReference type="NCBI Taxonomy" id="56615"/>
    <lineage>
        <taxon>Eukaryota</taxon>
        <taxon>Fungi</taxon>
        <taxon>Dikarya</taxon>
        <taxon>Basidiomycota</taxon>
        <taxon>Pucciniomycotina</taxon>
        <taxon>Pucciniomycetes</taxon>
        <taxon>Pucciniales</taxon>
        <taxon>Pucciniaceae</taxon>
        <taxon>Puccinia</taxon>
    </lineage>
</organism>
<dbReference type="Proteomes" id="UP000324748">
    <property type="component" value="Unassembled WGS sequence"/>
</dbReference>
<reference evidence="4 5" key="1">
    <citation type="submission" date="2019-05" db="EMBL/GenBank/DDBJ databases">
        <title>Emergence of the Ug99 lineage of the wheat stem rust pathogen through somatic hybridization.</title>
        <authorList>
            <person name="Li F."/>
            <person name="Upadhyaya N.M."/>
            <person name="Sperschneider J."/>
            <person name="Matny O."/>
            <person name="Nguyen-Phuc H."/>
            <person name="Mago R."/>
            <person name="Raley C."/>
            <person name="Miller M.E."/>
            <person name="Silverstein K.A.T."/>
            <person name="Henningsen E."/>
            <person name="Hirsch C.D."/>
            <person name="Visser B."/>
            <person name="Pretorius Z.A."/>
            <person name="Steffenson B.J."/>
            <person name="Schwessinger B."/>
            <person name="Dodds P.N."/>
            <person name="Figueroa M."/>
        </authorList>
    </citation>
    <scope>NUCLEOTIDE SEQUENCE [LARGE SCALE GENOMIC DNA]</scope>
    <source>
        <strain evidence="3">21-0</strain>
        <strain evidence="2 5">Ug99</strain>
    </source>
</reference>
<dbReference type="EMBL" id="VSWC01000042">
    <property type="protein sequence ID" value="KAA1103014.1"/>
    <property type="molecule type" value="Genomic_DNA"/>
</dbReference>
<evidence type="ECO:0000313" key="3">
    <source>
        <dbReference type="EMBL" id="KAA1103014.1"/>
    </source>
</evidence>
<feature type="region of interest" description="Disordered" evidence="1">
    <location>
        <begin position="1"/>
        <end position="35"/>
    </location>
</feature>
<feature type="compositionally biased region" description="Low complexity" evidence="1">
    <location>
        <begin position="1"/>
        <end position="21"/>
    </location>
</feature>
<dbReference type="OrthoDB" id="2506264at2759"/>
<dbReference type="EMBL" id="VDEP01000513">
    <property type="protein sequence ID" value="KAA1064341.1"/>
    <property type="molecule type" value="Genomic_DNA"/>
</dbReference>
<sequence length="87" mass="9598">MSDSTRAPVLTPTLLPAGLTPHVQAEQHSQSDDFSPLKQYNGAIYKWTQQLLQHAQRANPEMADKSSVTKQDKSDTITTNPSSNKFA</sequence>
<feature type="region of interest" description="Disordered" evidence="1">
    <location>
        <begin position="54"/>
        <end position="87"/>
    </location>
</feature>